<accession>A0ABR6CRJ2</accession>
<reference evidence="1 2" key="1">
    <citation type="submission" date="2020-08" db="EMBL/GenBank/DDBJ databases">
        <title>Genomic Encyclopedia of Type Strains, Phase IV (KMG-IV): sequencing the most valuable type-strain genomes for metagenomic binning, comparative biology and taxonomic classification.</title>
        <authorList>
            <person name="Goeker M."/>
        </authorList>
    </citation>
    <scope>NUCLEOTIDE SEQUENCE [LARGE SCALE GENOMIC DNA]</scope>
    <source>
        <strain evidence="1 2">DSM 105481</strain>
    </source>
</reference>
<evidence type="ECO:0000313" key="2">
    <source>
        <dbReference type="Proteomes" id="UP000626697"/>
    </source>
</evidence>
<dbReference type="RefSeq" id="WP_182503087.1">
    <property type="nucleotide sequence ID" value="NZ_JACJHX010000009.1"/>
</dbReference>
<sequence length="156" mass="18481">METFILFYKIHHSNVKPIDYINWALKMLESDCSSFSLNILSSLGEPLNIFEVEHYFRKALNELDIQEPSYKECAEFYIQYLSKKIIKDENNAIDIAYQIYVVARDLDYPEDLEEWCNISEMIDDFRYGDNQSKLSKVSLIVTIVKEAKNHLRRHSK</sequence>
<dbReference type="Proteomes" id="UP000626697">
    <property type="component" value="Unassembled WGS sequence"/>
</dbReference>
<organism evidence="1 2">
    <name type="scientific">Peribacillus huizhouensis</name>
    <dbReference type="NCBI Taxonomy" id="1501239"/>
    <lineage>
        <taxon>Bacteria</taxon>
        <taxon>Bacillati</taxon>
        <taxon>Bacillota</taxon>
        <taxon>Bacilli</taxon>
        <taxon>Bacillales</taxon>
        <taxon>Bacillaceae</taxon>
        <taxon>Peribacillus</taxon>
    </lineage>
</organism>
<dbReference type="EMBL" id="JACJHX010000009">
    <property type="protein sequence ID" value="MBA9027649.1"/>
    <property type="molecule type" value="Genomic_DNA"/>
</dbReference>
<evidence type="ECO:0000313" key="1">
    <source>
        <dbReference type="EMBL" id="MBA9027649.1"/>
    </source>
</evidence>
<comment type="caution">
    <text evidence="1">The sequence shown here is derived from an EMBL/GenBank/DDBJ whole genome shotgun (WGS) entry which is preliminary data.</text>
</comment>
<keyword evidence="2" id="KW-1185">Reference proteome</keyword>
<protein>
    <submittedName>
        <fullName evidence="1">Transcription initiation factor TFIIIB Brf1 subunit/transcription initiation factor TFIIB</fullName>
    </submittedName>
</protein>
<name>A0ABR6CRJ2_9BACI</name>
<gene>
    <name evidence="1" type="ORF">HNP81_002940</name>
</gene>
<proteinExistence type="predicted"/>